<evidence type="ECO:0000313" key="2">
    <source>
        <dbReference type="EMBL" id="CAF4164198.1"/>
    </source>
</evidence>
<dbReference type="Proteomes" id="UP000663844">
    <property type="component" value="Unassembled WGS sequence"/>
</dbReference>
<gene>
    <name evidence="2" type="ORF">OXD698_LOCUS38784</name>
</gene>
<proteinExistence type="predicted"/>
<feature type="non-terminal residue" evidence="2">
    <location>
        <position position="200"/>
    </location>
</feature>
<feature type="transmembrane region" description="Helical" evidence="1">
    <location>
        <begin position="50"/>
        <end position="69"/>
    </location>
</feature>
<keyword evidence="1" id="KW-0472">Membrane</keyword>
<name>A0A819YUE5_9BILA</name>
<evidence type="ECO:0000256" key="1">
    <source>
        <dbReference type="SAM" id="Phobius"/>
    </source>
</evidence>
<accession>A0A819YUE5</accession>
<organism evidence="2 3">
    <name type="scientific">Adineta steineri</name>
    <dbReference type="NCBI Taxonomy" id="433720"/>
    <lineage>
        <taxon>Eukaryota</taxon>
        <taxon>Metazoa</taxon>
        <taxon>Spiralia</taxon>
        <taxon>Gnathifera</taxon>
        <taxon>Rotifera</taxon>
        <taxon>Eurotatoria</taxon>
        <taxon>Bdelloidea</taxon>
        <taxon>Adinetida</taxon>
        <taxon>Adinetidae</taxon>
        <taxon>Adineta</taxon>
    </lineage>
</organism>
<evidence type="ECO:0000313" key="3">
    <source>
        <dbReference type="Proteomes" id="UP000663844"/>
    </source>
</evidence>
<keyword evidence="1" id="KW-0812">Transmembrane</keyword>
<comment type="caution">
    <text evidence="2">The sequence shown here is derived from an EMBL/GenBank/DDBJ whole genome shotgun (WGS) entry which is preliminary data.</text>
</comment>
<protein>
    <submittedName>
        <fullName evidence="2">Uncharacterized protein</fullName>
    </submittedName>
</protein>
<dbReference type="EMBL" id="CAJOAZ010007506">
    <property type="protein sequence ID" value="CAF4164198.1"/>
    <property type="molecule type" value="Genomic_DNA"/>
</dbReference>
<dbReference type="AlphaFoldDB" id="A0A819YUE5"/>
<keyword evidence="1" id="KW-1133">Transmembrane helix</keyword>
<sequence>MKIRTFFHWLHKQIYDYNLFIPDEDEYDEINDNTIDPATAVRHQRYATRLYIPLLIITLYILFFVTLVSPQTRTNTISNITPTLFNQLHLEHSETLSCPCSTITIPYKNFVSKTISFHPVCSSIFVSKQWIEALYLPYASTLLVMDFRTTASYQFKLLADLCTLSQKTITQSLSDLDNTQLITGQLLSEEEVEFKINENV</sequence>
<reference evidence="2" key="1">
    <citation type="submission" date="2021-02" db="EMBL/GenBank/DDBJ databases">
        <authorList>
            <person name="Nowell W R."/>
        </authorList>
    </citation>
    <scope>NUCLEOTIDE SEQUENCE</scope>
</reference>